<proteinExistence type="predicted"/>
<dbReference type="OrthoDB" id="8963340at2759"/>
<evidence type="ECO:0000313" key="3">
    <source>
        <dbReference type="EMBL" id="TFK51236.1"/>
    </source>
</evidence>
<dbReference type="InterPro" id="IPR000095">
    <property type="entry name" value="CRIB_dom"/>
</dbReference>
<dbReference type="SMART" id="SM00461">
    <property type="entry name" value="WH1"/>
    <property type="match status" value="1"/>
</dbReference>
<dbReference type="CDD" id="cd01205">
    <property type="entry name" value="EVH1_WASP-like"/>
    <property type="match status" value="1"/>
</dbReference>
<evidence type="ECO:0000259" key="1">
    <source>
        <dbReference type="PROSITE" id="PS50108"/>
    </source>
</evidence>
<feature type="domain" description="WH1" evidence="2">
    <location>
        <begin position="37"/>
        <end position="158"/>
    </location>
</feature>
<dbReference type="Gene3D" id="2.30.29.30">
    <property type="entry name" value="Pleckstrin-homology domain (PH domain)/Phosphotyrosine-binding domain (PTB)"/>
    <property type="match status" value="1"/>
</dbReference>
<dbReference type="Proteomes" id="UP000305948">
    <property type="component" value="Unassembled WGS sequence"/>
</dbReference>
<dbReference type="InterPro" id="IPR011993">
    <property type="entry name" value="PH-like_dom_sf"/>
</dbReference>
<dbReference type="Pfam" id="PF00568">
    <property type="entry name" value="WH1"/>
    <property type="match status" value="1"/>
</dbReference>
<feature type="domain" description="CRIB" evidence="1">
    <location>
        <begin position="181"/>
        <end position="196"/>
    </location>
</feature>
<evidence type="ECO:0000313" key="4">
    <source>
        <dbReference type="Proteomes" id="UP000305948"/>
    </source>
</evidence>
<keyword evidence="4" id="KW-1185">Reference proteome</keyword>
<dbReference type="Gene3D" id="3.90.810.10">
    <property type="entry name" value="CRIB domain"/>
    <property type="match status" value="1"/>
</dbReference>
<evidence type="ECO:0008006" key="5">
    <source>
        <dbReference type="Google" id="ProtNLM"/>
    </source>
</evidence>
<dbReference type="PROSITE" id="PS50229">
    <property type="entry name" value="WH1"/>
    <property type="match status" value="1"/>
</dbReference>
<sequence>MRKHRGFHILAAMAQPNSNSNVLWLSNAEKRAIRGVLPAETCKIMAAAHVKLYQARFTSLDWSYSGLHGVLVFGRNRRPPEGEERETEEDGKYWFRMIDVHKEREIWRHWIPRLFDYKQETPFWHTFGGSSRTYGLRFEEDEEGSAFFHKISTRVYPENSQDATISRTRRRQKIHMTADDISGPVPGSFQHIAHMGTDETGNFAVALEPFDPRLVNGLRKHGISENVIRKNIHFIQDFVSDCSKSDDSRLTSSSRS</sequence>
<dbReference type="InterPro" id="IPR000697">
    <property type="entry name" value="WH1/EVH1_dom"/>
</dbReference>
<gene>
    <name evidence="3" type="ORF">OE88DRAFT_1515640</name>
</gene>
<accession>A0A5C3N487</accession>
<organism evidence="3 4">
    <name type="scientific">Heliocybe sulcata</name>
    <dbReference type="NCBI Taxonomy" id="5364"/>
    <lineage>
        <taxon>Eukaryota</taxon>
        <taxon>Fungi</taxon>
        <taxon>Dikarya</taxon>
        <taxon>Basidiomycota</taxon>
        <taxon>Agaricomycotina</taxon>
        <taxon>Agaricomycetes</taxon>
        <taxon>Gloeophyllales</taxon>
        <taxon>Gloeophyllaceae</taxon>
        <taxon>Heliocybe</taxon>
    </lineage>
</organism>
<protein>
    <recommendedName>
        <fullName evidence="5">CRIB domain-containing protein</fullName>
    </recommendedName>
</protein>
<dbReference type="STRING" id="5364.A0A5C3N487"/>
<dbReference type="InterPro" id="IPR033927">
    <property type="entry name" value="WASPfam_EVH1"/>
</dbReference>
<reference evidence="3 4" key="1">
    <citation type="journal article" date="2019" name="Nat. Ecol. Evol.">
        <title>Megaphylogeny resolves global patterns of mushroom evolution.</title>
        <authorList>
            <person name="Varga T."/>
            <person name="Krizsan K."/>
            <person name="Foldi C."/>
            <person name="Dima B."/>
            <person name="Sanchez-Garcia M."/>
            <person name="Sanchez-Ramirez S."/>
            <person name="Szollosi G.J."/>
            <person name="Szarkandi J.G."/>
            <person name="Papp V."/>
            <person name="Albert L."/>
            <person name="Andreopoulos W."/>
            <person name="Angelini C."/>
            <person name="Antonin V."/>
            <person name="Barry K.W."/>
            <person name="Bougher N.L."/>
            <person name="Buchanan P."/>
            <person name="Buyck B."/>
            <person name="Bense V."/>
            <person name="Catcheside P."/>
            <person name="Chovatia M."/>
            <person name="Cooper J."/>
            <person name="Damon W."/>
            <person name="Desjardin D."/>
            <person name="Finy P."/>
            <person name="Geml J."/>
            <person name="Haridas S."/>
            <person name="Hughes K."/>
            <person name="Justo A."/>
            <person name="Karasinski D."/>
            <person name="Kautmanova I."/>
            <person name="Kiss B."/>
            <person name="Kocsube S."/>
            <person name="Kotiranta H."/>
            <person name="LaButti K.M."/>
            <person name="Lechner B.E."/>
            <person name="Liimatainen K."/>
            <person name="Lipzen A."/>
            <person name="Lukacs Z."/>
            <person name="Mihaltcheva S."/>
            <person name="Morgado L.N."/>
            <person name="Niskanen T."/>
            <person name="Noordeloos M.E."/>
            <person name="Ohm R.A."/>
            <person name="Ortiz-Santana B."/>
            <person name="Ovrebo C."/>
            <person name="Racz N."/>
            <person name="Riley R."/>
            <person name="Savchenko A."/>
            <person name="Shiryaev A."/>
            <person name="Soop K."/>
            <person name="Spirin V."/>
            <person name="Szebenyi C."/>
            <person name="Tomsovsky M."/>
            <person name="Tulloss R.E."/>
            <person name="Uehling J."/>
            <person name="Grigoriev I.V."/>
            <person name="Vagvolgyi C."/>
            <person name="Papp T."/>
            <person name="Martin F.M."/>
            <person name="Miettinen O."/>
            <person name="Hibbett D.S."/>
            <person name="Nagy L.G."/>
        </authorList>
    </citation>
    <scope>NUCLEOTIDE SEQUENCE [LARGE SCALE GENOMIC DNA]</scope>
    <source>
        <strain evidence="3 4">OMC1185</strain>
    </source>
</reference>
<dbReference type="AlphaFoldDB" id="A0A5C3N487"/>
<dbReference type="SUPFAM" id="SSF50729">
    <property type="entry name" value="PH domain-like"/>
    <property type="match status" value="1"/>
</dbReference>
<dbReference type="EMBL" id="ML213511">
    <property type="protein sequence ID" value="TFK51236.1"/>
    <property type="molecule type" value="Genomic_DNA"/>
</dbReference>
<name>A0A5C3N487_9AGAM</name>
<evidence type="ECO:0000259" key="2">
    <source>
        <dbReference type="PROSITE" id="PS50229"/>
    </source>
</evidence>
<dbReference type="InterPro" id="IPR036936">
    <property type="entry name" value="CRIB_dom_sf"/>
</dbReference>
<dbReference type="PROSITE" id="PS50108">
    <property type="entry name" value="CRIB"/>
    <property type="match status" value="1"/>
</dbReference>